<evidence type="ECO:0000313" key="2">
    <source>
        <dbReference type="Proteomes" id="UP000295075"/>
    </source>
</evidence>
<evidence type="ECO:0000313" key="1">
    <source>
        <dbReference type="EMBL" id="TDC15170.1"/>
    </source>
</evidence>
<dbReference type="AlphaFoldDB" id="A0A4R4P3A9"/>
<keyword evidence="2" id="KW-1185">Reference proteome</keyword>
<name>A0A4R4P3A9_9ACTN</name>
<organism evidence="1 2">
    <name type="scientific">Kribbella albertanoniae</name>
    <dbReference type="NCBI Taxonomy" id="1266829"/>
    <lineage>
        <taxon>Bacteria</taxon>
        <taxon>Bacillati</taxon>
        <taxon>Actinomycetota</taxon>
        <taxon>Actinomycetes</taxon>
        <taxon>Propionibacteriales</taxon>
        <taxon>Kribbellaceae</taxon>
        <taxon>Kribbella</taxon>
    </lineage>
</organism>
<dbReference type="Proteomes" id="UP000295075">
    <property type="component" value="Unassembled WGS sequence"/>
</dbReference>
<accession>A0A4R4P3A9</accession>
<gene>
    <name evidence="1" type="ORF">E1261_40795</name>
</gene>
<sequence length="106" mass="12080">MRRRGRSTEASRTSPINRLASFVLPRSFQQVPTWLENFDEDGVWYVPGSTANGEVSYVIFGNSAPWPTDSEIPLVQVKAAVNHFREHAGERWVGAEWKPWPEEVPL</sequence>
<comment type="caution">
    <text evidence="1">The sequence shown here is derived from an EMBL/GenBank/DDBJ whole genome shotgun (WGS) entry which is preliminary data.</text>
</comment>
<dbReference type="EMBL" id="SMKA01000347">
    <property type="protein sequence ID" value="TDC15170.1"/>
    <property type="molecule type" value="Genomic_DNA"/>
</dbReference>
<reference evidence="1 2" key="1">
    <citation type="submission" date="2019-03" db="EMBL/GenBank/DDBJ databases">
        <title>Draft genome sequences of novel Actinobacteria.</title>
        <authorList>
            <person name="Sahin N."/>
            <person name="Ay H."/>
            <person name="Saygin H."/>
        </authorList>
    </citation>
    <scope>NUCLEOTIDE SEQUENCE [LARGE SCALE GENOMIC DNA]</scope>
    <source>
        <strain evidence="1 2">JCM 30547</strain>
    </source>
</reference>
<proteinExistence type="predicted"/>
<dbReference type="InterPro" id="IPR025680">
    <property type="entry name" value="DddI"/>
</dbReference>
<protein>
    <submittedName>
        <fullName evidence="1">Uncharacterized protein</fullName>
    </submittedName>
</protein>
<dbReference type="OrthoDB" id="5185958at2"/>
<dbReference type="Pfam" id="PF14430">
    <property type="entry name" value="Imm1"/>
    <property type="match status" value="1"/>
</dbReference>